<protein>
    <recommendedName>
        <fullName evidence="2">C2orf72-like C-terminal domain-containing protein</fullName>
    </recommendedName>
</protein>
<name>A0A1V4KP57_PATFA</name>
<gene>
    <name evidence="3" type="ORF">AV530_001782</name>
</gene>
<dbReference type="EMBL" id="LSYS01002834">
    <property type="protein sequence ID" value="OPJ85577.1"/>
    <property type="molecule type" value="Genomic_DNA"/>
</dbReference>
<feature type="region of interest" description="Disordered" evidence="1">
    <location>
        <begin position="266"/>
        <end position="298"/>
    </location>
</feature>
<dbReference type="Pfam" id="PF15443">
    <property type="entry name" value="DUF4630"/>
    <property type="match status" value="1"/>
</dbReference>
<dbReference type="InterPro" id="IPR027868">
    <property type="entry name" value="C2orf72-like_C"/>
</dbReference>
<accession>A0A1V4KP57</accession>
<dbReference type="AlphaFoldDB" id="A0A1V4KP57"/>
<organism evidence="3 4">
    <name type="scientific">Patagioenas fasciata monilis</name>
    <dbReference type="NCBI Taxonomy" id="372326"/>
    <lineage>
        <taxon>Eukaryota</taxon>
        <taxon>Metazoa</taxon>
        <taxon>Chordata</taxon>
        <taxon>Craniata</taxon>
        <taxon>Vertebrata</taxon>
        <taxon>Euteleostomi</taxon>
        <taxon>Archelosauria</taxon>
        <taxon>Archosauria</taxon>
        <taxon>Dinosauria</taxon>
        <taxon>Saurischia</taxon>
        <taxon>Theropoda</taxon>
        <taxon>Coelurosauria</taxon>
        <taxon>Aves</taxon>
        <taxon>Neognathae</taxon>
        <taxon>Neoaves</taxon>
        <taxon>Columbimorphae</taxon>
        <taxon>Columbiformes</taxon>
        <taxon>Columbidae</taxon>
        <taxon>Patagioenas</taxon>
    </lineage>
</organism>
<evidence type="ECO:0000313" key="4">
    <source>
        <dbReference type="Proteomes" id="UP000190648"/>
    </source>
</evidence>
<evidence type="ECO:0000256" key="1">
    <source>
        <dbReference type="SAM" id="MobiDB-lite"/>
    </source>
</evidence>
<reference evidence="3 4" key="1">
    <citation type="submission" date="2016-02" db="EMBL/GenBank/DDBJ databases">
        <title>Band-tailed pigeon sequencing and assembly.</title>
        <authorList>
            <person name="Soares A.E."/>
            <person name="Novak B.J."/>
            <person name="Rice E.S."/>
            <person name="O'Connell B."/>
            <person name="Chang D."/>
            <person name="Weber S."/>
            <person name="Shapiro B."/>
        </authorList>
    </citation>
    <scope>NUCLEOTIDE SEQUENCE [LARGE SCALE GENOMIC DNA]</scope>
    <source>
        <strain evidence="3">BTP2013</strain>
        <tissue evidence="3">Blood</tissue>
    </source>
</reference>
<sequence>MTSEDPAVCSFVDQTTWELLSLLERVGRKSRRVLVMQVDDENVRSPSVLVDFTQDLCGTADIRAKLQLAERLEEEEEEEVQAHLVFMLWQAALLKQLMQWDHLDDALWDVRNLLPCLPDVLVLVLIRPDPQEQLDQAVRALRRMQCLLDGAWELVVETAIYSPGQPGGMLEAKRAACRGLREFLNCHEEMVWLRMATESDWPSPGSPAALRDCRAAACRALRAALQHPAEDVKDRERWRLPSFLRCISWSQRSRGKSYEAKAANHVHADDLQDPEEEVALTSLSPNGNYEEAAGGAGT</sequence>
<proteinExistence type="predicted"/>
<dbReference type="Proteomes" id="UP000190648">
    <property type="component" value="Unassembled WGS sequence"/>
</dbReference>
<dbReference type="PANTHER" id="PTHR35675:SF1">
    <property type="entry name" value="RIKEN CDNA 2810459M11 GENE"/>
    <property type="match status" value="1"/>
</dbReference>
<feature type="domain" description="C2orf72-like C-terminal" evidence="2">
    <location>
        <begin position="203"/>
        <end position="296"/>
    </location>
</feature>
<keyword evidence="4" id="KW-1185">Reference proteome</keyword>
<evidence type="ECO:0000259" key="2">
    <source>
        <dbReference type="Pfam" id="PF15443"/>
    </source>
</evidence>
<evidence type="ECO:0000313" key="3">
    <source>
        <dbReference type="EMBL" id="OPJ85577.1"/>
    </source>
</evidence>
<dbReference type="PANTHER" id="PTHR35675">
    <property type="entry name" value="HYPOTHETICAL PROTEIN LOC100362216"/>
    <property type="match status" value="1"/>
</dbReference>
<dbReference type="OrthoDB" id="9424693at2759"/>
<comment type="caution">
    <text evidence="3">The sequence shown here is derived from an EMBL/GenBank/DDBJ whole genome shotgun (WGS) entry which is preliminary data.</text>
</comment>